<accession>G7ZHK7</accession>
<evidence type="ECO:0000313" key="2">
    <source>
        <dbReference type="EMBL" id="CBS91376.1"/>
    </source>
</evidence>
<keyword evidence="3" id="KW-1185">Reference proteome</keyword>
<dbReference type="OrthoDB" id="8479269at2"/>
<dbReference type="HOGENOM" id="CLU_722895_0_0_5"/>
<keyword evidence="2" id="KW-0614">Plasmid</keyword>
<organism evidence="2 3">
    <name type="scientific">Azospirillum lipoferum (strain 4B)</name>
    <dbReference type="NCBI Taxonomy" id="862719"/>
    <lineage>
        <taxon>Bacteria</taxon>
        <taxon>Pseudomonadati</taxon>
        <taxon>Pseudomonadota</taxon>
        <taxon>Alphaproteobacteria</taxon>
        <taxon>Rhodospirillales</taxon>
        <taxon>Azospirillaceae</taxon>
        <taxon>Azospirillum</taxon>
    </lineage>
</organism>
<name>G7ZHK7_AZOL4</name>
<gene>
    <name evidence="2" type="ordered locus">AZOLI_p50385</name>
</gene>
<feature type="region of interest" description="Disordered" evidence="1">
    <location>
        <begin position="234"/>
        <end position="256"/>
    </location>
</feature>
<proteinExistence type="predicted"/>
<sequence>MIVRSGAVVHCDTNAMVGDCGQKGGIMLRLVTPDQVTDVRNRILASFVAKGCRSHACKLSTPGGSIAKADLLWCPEIGLWGYFPNDLFDDNRWPCWFGSSLEPADDAKVLGPSLEINLPVDPENRQAAGRTLVDDEGHFYLGHKGGLGGGRGGQMSMAEFAKRIRGFVNEPILRSENVEERVFVIGSLDAPGFLPRLRAYIKECERLRAIAKIRAQGAMDGSMLSNVVGKAANSDSGFTPENDQDGTGSGYPSDTYTIRREHGRVVNALQKTIGDQAVNGMCFDMRPDLYVLGPKGNMKILFEVKVSSSTQSWFTALGQLVVYGAGQTPPPQRVLVCPAMREDPNFGKALKQLDIAIVTYEEGNRGRFTFHGLDLVLSQIRN</sequence>
<protein>
    <submittedName>
        <fullName evidence="2">Uncharacterized protein</fullName>
    </submittedName>
</protein>
<dbReference type="Proteomes" id="UP000005667">
    <property type="component" value="Plasmid AZO_p5"/>
</dbReference>
<geneLocation type="plasmid" evidence="2 3">
    <name>AZO_p5</name>
</geneLocation>
<dbReference type="EMBL" id="FQ311873">
    <property type="protein sequence ID" value="CBS91376.1"/>
    <property type="molecule type" value="Genomic_DNA"/>
</dbReference>
<evidence type="ECO:0000313" key="3">
    <source>
        <dbReference type="Proteomes" id="UP000005667"/>
    </source>
</evidence>
<reference evidence="3" key="1">
    <citation type="journal article" date="2011" name="PLoS Genet.">
        <title>Azospirillum genomes reveal transition of bacteria from aquatic to terrestrial environments.</title>
        <authorList>
            <person name="Wisniewski-Dye F."/>
            <person name="Borziak K."/>
            <person name="Khalsa-Moyers G."/>
            <person name="Alexandre G."/>
            <person name="Sukharnikov L.O."/>
            <person name="Wuichet K."/>
            <person name="Hurst G.B."/>
            <person name="McDonald W.H."/>
            <person name="Robertson J.S."/>
            <person name="Barbe V."/>
            <person name="Calteau A."/>
            <person name="Rouy Z."/>
            <person name="Mangenot S."/>
            <person name="Prigent-Combaret C."/>
            <person name="Normand P."/>
            <person name="Boyer M."/>
            <person name="Siguier P."/>
            <person name="Dessaux Y."/>
            <person name="Elmerich C."/>
            <person name="Condemine G."/>
            <person name="Krishnen G."/>
            <person name="Kennedy I."/>
            <person name="Paterson A.H."/>
            <person name="Gonzalez V."/>
            <person name="Mavingui P."/>
            <person name="Zhulin I.B."/>
        </authorList>
    </citation>
    <scope>NUCLEOTIDE SEQUENCE [LARGE SCALE GENOMIC DNA]</scope>
    <source>
        <strain evidence="3">4B</strain>
    </source>
</reference>
<evidence type="ECO:0000256" key="1">
    <source>
        <dbReference type="SAM" id="MobiDB-lite"/>
    </source>
</evidence>
<dbReference type="KEGG" id="ali:AZOLI_p50385"/>
<dbReference type="AlphaFoldDB" id="G7ZHK7"/>